<dbReference type="Proteomes" id="UP001157915">
    <property type="component" value="Unassembled WGS sequence"/>
</dbReference>
<keyword evidence="3" id="KW-1185">Reference proteome</keyword>
<accession>A0ABY1P6W7</accession>
<evidence type="ECO:0000313" key="3">
    <source>
        <dbReference type="Proteomes" id="UP001157915"/>
    </source>
</evidence>
<dbReference type="RefSeq" id="WP_283413628.1">
    <property type="nucleotide sequence ID" value="NZ_FXUA01000005.1"/>
</dbReference>
<comment type="caution">
    <text evidence="2">The sequence shown here is derived from an EMBL/GenBank/DDBJ whole genome shotgun (WGS) entry which is preliminary data.</text>
</comment>
<evidence type="ECO:0000313" key="2">
    <source>
        <dbReference type="EMBL" id="SMP27805.1"/>
    </source>
</evidence>
<sequence length="73" mass="8554">MEAEDIEQSENSNATMARELEEVPEDTDPAVQKDNSKMLMRKVDDDPSLFLKRKFAYQVKKDSIKPKAHERNW</sequence>
<organism evidence="2 3">
    <name type="scientific">Algoriphagus winogradskyi</name>
    <dbReference type="NCBI Taxonomy" id="237017"/>
    <lineage>
        <taxon>Bacteria</taxon>
        <taxon>Pseudomonadati</taxon>
        <taxon>Bacteroidota</taxon>
        <taxon>Cytophagia</taxon>
        <taxon>Cytophagales</taxon>
        <taxon>Cyclobacteriaceae</taxon>
        <taxon>Algoriphagus</taxon>
    </lineage>
</organism>
<feature type="region of interest" description="Disordered" evidence="1">
    <location>
        <begin position="1"/>
        <end position="35"/>
    </location>
</feature>
<reference evidence="2 3" key="1">
    <citation type="submission" date="2017-05" db="EMBL/GenBank/DDBJ databases">
        <authorList>
            <person name="Varghese N."/>
            <person name="Submissions S."/>
        </authorList>
    </citation>
    <scope>NUCLEOTIDE SEQUENCE [LARGE SCALE GENOMIC DNA]</scope>
    <source>
        <strain evidence="2 3">DSM 15360</strain>
    </source>
</reference>
<protein>
    <submittedName>
        <fullName evidence="2">Uncharacterized protein</fullName>
    </submittedName>
</protein>
<dbReference type="EMBL" id="FXUA01000005">
    <property type="protein sequence ID" value="SMP27805.1"/>
    <property type="molecule type" value="Genomic_DNA"/>
</dbReference>
<name>A0ABY1P6W7_9BACT</name>
<gene>
    <name evidence="2" type="ORF">SAMN06265367_105169</name>
</gene>
<proteinExistence type="predicted"/>
<evidence type="ECO:0000256" key="1">
    <source>
        <dbReference type="SAM" id="MobiDB-lite"/>
    </source>
</evidence>